<evidence type="ECO:0000259" key="2">
    <source>
        <dbReference type="Pfam" id="PF00582"/>
    </source>
</evidence>
<dbReference type="PANTHER" id="PTHR46268">
    <property type="entry name" value="STRESS RESPONSE PROTEIN NHAX"/>
    <property type="match status" value="1"/>
</dbReference>
<dbReference type="InterPro" id="IPR006015">
    <property type="entry name" value="Universal_stress_UspA"/>
</dbReference>
<dbReference type="EMBL" id="CADCVI010000109">
    <property type="protein sequence ID" value="CAA9468591.1"/>
    <property type="molecule type" value="Genomic_DNA"/>
</dbReference>
<name>A0A6J4RAE3_9ACTN</name>
<sequence length="146" mass="15558">MAIFPTRILLATDGSPDATVAARSAIELAAATGSELHVVHVGEFLPTYLAFTEEEPAELRRRARELLDAQKERIEGELGGTVAEAHLLLGRPAEEIINLSERIDAGTVVVGSRGQGSLRRAVLGSVSENVVRYAPCPVFVARAKDG</sequence>
<protein>
    <submittedName>
        <fullName evidence="3">Universal stress protein family</fullName>
    </submittedName>
</protein>
<dbReference type="PANTHER" id="PTHR46268:SF6">
    <property type="entry name" value="UNIVERSAL STRESS PROTEIN UP12"/>
    <property type="match status" value="1"/>
</dbReference>
<evidence type="ECO:0000313" key="3">
    <source>
        <dbReference type="EMBL" id="CAA9468591.1"/>
    </source>
</evidence>
<accession>A0A6J4RAE3</accession>
<reference evidence="3" key="1">
    <citation type="submission" date="2020-02" db="EMBL/GenBank/DDBJ databases">
        <authorList>
            <person name="Meier V. D."/>
        </authorList>
    </citation>
    <scope>NUCLEOTIDE SEQUENCE</scope>
    <source>
        <strain evidence="3">AVDCRST_MAG25</strain>
    </source>
</reference>
<dbReference type="Pfam" id="PF00582">
    <property type="entry name" value="Usp"/>
    <property type="match status" value="1"/>
</dbReference>
<evidence type="ECO:0000256" key="1">
    <source>
        <dbReference type="ARBA" id="ARBA00008791"/>
    </source>
</evidence>
<dbReference type="AlphaFoldDB" id="A0A6J4RAE3"/>
<gene>
    <name evidence="3" type="ORF">AVDCRST_MAG25-1818</name>
</gene>
<feature type="domain" description="UspA" evidence="2">
    <location>
        <begin position="7"/>
        <end position="142"/>
    </location>
</feature>
<dbReference type="InterPro" id="IPR006016">
    <property type="entry name" value="UspA"/>
</dbReference>
<dbReference type="Gene3D" id="3.40.50.620">
    <property type="entry name" value="HUPs"/>
    <property type="match status" value="1"/>
</dbReference>
<dbReference type="InterPro" id="IPR014729">
    <property type="entry name" value="Rossmann-like_a/b/a_fold"/>
</dbReference>
<organism evidence="3">
    <name type="scientific">uncultured Rubrobacteraceae bacterium</name>
    <dbReference type="NCBI Taxonomy" id="349277"/>
    <lineage>
        <taxon>Bacteria</taxon>
        <taxon>Bacillati</taxon>
        <taxon>Actinomycetota</taxon>
        <taxon>Rubrobacteria</taxon>
        <taxon>Rubrobacterales</taxon>
        <taxon>Rubrobacteraceae</taxon>
        <taxon>environmental samples</taxon>
    </lineage>
</organism>
<dbReference type="CDD" id="cd00293">
    <property type="entry name" value="USP-like"/>
    <property type="match status" value="1"/>
</dbReference>
<proteinExistence type="inferred from homology"/>
<comment type="similarity">
    <text evidence="1">Belongs to the universal stress protein A family.</text>
</comment>
<dbReference type="PRINTS" id="PR01438">
    <property type="entry name" value="UNVRSLSTRESS"/>
</dbReference>
<dbReference type="SUPFAM" id="SSF52402">
    <property type="entry name" value="Adenine nucleotide alpha hydrolases-like"/>
    <property type="match status" value="1"/>
</dbReference>